<protein>
    <submittedName>
        <fullName evidence="1">Uncharacterized protein</fullName>
    </submittedName>
</protein>
<keyword evidence="2" id="KW-1185">Reference proteome</keyword>
<comment type="caution">
    <text evidence="1">The sequence shown here is derived from an EMBL/GenBank/DDBJ whole genome shotgun (WGS) entry which is preliminary data.</text>
</comment>
<dbReference type="AlphaFoldDB" id="A0A2W4B2R6"/>
<organism evidence="1 2">
    <name type="scientific">Enterococcus plantarum</name>
    <dbReference type="NCBI Taxonomy" id="1077675"/>
    <lineage>
        <taxon>Bacteria</taxon>
        <taxon>Bacillati</taxon>
        <taxon>Bacillota</taxon>
        <taxon>Bacilli</taxon>
        <taxon>Lactobacillales</taxon>
        <taxon>Enterococcaceae</taxon>
        <taxon>Enterococcus</taxon>
    </lineage>
</organism>
<dbReference type="Proteomes" id="UP000249828">
    <property type="component" value="Unassembled WGS sequence"/>
</dbReference>
<name>A0A2W4B2R6_9ENTE</name>
<proteinExistence type="predicted"/>
<dbReference type="RefSeq" id="WP_111248873.1">
    <property type="nucleotide sequence ID" value="NZ_PIEU01000124.1"/>
</dbReference>
<sequence length="425" mass="46794">MNLVKDVEIKEGTPTLRSDNPILAVDSLIGGGLLGNNLAQSMFTALIEFDEGFNYLLNTQMSRQLKAMRDASNAGDNVPIFGRDKDNNLVLENIPRMSFSPMTAEADSCCVIAGDLQVCKDATILKELCLEKCKKGIDIMAEHIGVAGSNSAVYAAYKQMLLGSGVPKKALPTIEEFEQLGLIAQFVVLNMLTFLNGLLTTEQNGNIIRRFSGLAQVYTNPDVYTVDGSVGILEVFKEVSSRMHAIGKRYFRDAFFLADKIAYSAIVTEVQKKPDGNYPTGWSVRSEQRTSHDGATYTDNVYYYEDNRVVESELVYVDENELTGNILLVPQTVGIFSAVPLDMNARFIYNEFSKNDSAFVHFEKGKTAYPDCWSACTSLTNMGAVVSTEANLLLAITNIKSSYTPKVLKGIEGLININSYAPFIK</sequence>
<reference evidence="1 2" key="1">
    <citation type="submission" date="2017-11" db="EMBL/GenBank/DDBJ databases">
        <title>Draft genome sequence of Enterococcus plantarum TRW2 strain isolated from lettuce.</title>
        <authorList>
            <person name="Kim E.B."/>
            <person name="Marco M.L."/>
            <person name="Williams T.R."/>
            <person name="You I.H."/>
        </authorList>
    </citation>
    <scope>NUCLEOTIDE SEQUENCE [LARGE SCALE GENOMIC DNA]</scope>
    <source>
        <strain evidence="1 2">TRW2</strain>
    </source>
</reference>
<accession>A0A2W4B2R6</accession>
<evidence type="ECO:0000313" key="1">
    <source>
        <dbReference type="EMBL" id="PZL70125.1"/>
    </source>
</evidence>
<dbReference type="EMBL" id="PIEU01000124">
    <property type="protein sequence ID" value="PZL70125.1"/>
    <property type="molecule type" value="Genomic_DNA"/>
</dbReference>
<gene>
    <name evidence="1" type="ORF">CI088_15870</name>
</gene>
<evidence type="ECO:0000313" key="2">
    <source>
        <dbReference type="Proteomes" id="UP000249828"/>
    </source>
</evidence>